<name>A0A919M8J8_9ACTN</name>
<evidence type="ECO:0000256" key="1">
    <source>
        <dbReference type="SAM" id="SignalP"/>
    </source>
</evidence>
<keyword evidence="3" id="KW-1185">Reference proteome</keyword>
<gene>
    <name evidence="2" type="ORF">Afe05nite_23860</name>
</gene>
<accession>A0A919M8J8</accession>
<reference evidence="2" key="1">
    <citation type="submission" date="2021-01" db="EMBL/GenBank/DDBJ databases">
        <title>Whole genome shotgun sequence of Actinoplanes ferrugineus NBRC 15555.</title>
        <authorList>
            <person name="Komaki H."/>
            <person name="Tamura T."/>
        </authorList>
    </citation>
    <scope>NUCLEOTIDE SEQUENCE</scope>
    <source>
        <strain evidence="2">NBRC 15555</strain>
    </source>
</reference>
<dbReference type="RefSeq" id="WP_203817084.1">
    <property type="nucleotide sequence ID" value="NZ_BAAABP010000071.1"/>
</dbReference>
<dbReference type="Proteomes" id="UP000598174">
    <property type="component" value="Unassembled WGS sequence"/>
</dbReference>
<sequence>MRVKKLFGYAIIALVIPTAGACTKSPASNDSAEPAIGTIPVVRTDADIVLPLDPYIQTTEQRISMTAAATIIGRDCMKRFGLSWPAAPTGGSDNRPLNARRYWIIEPATAKSLGYHAPVSKPTAGDDRPADFKADKTAMNVWAGLGERTFGGQPVPEGGCAGEAMRQITKGAPKADPKIAETLTMQTYKRMMADSRVTRVFGEWSKCMKEQGFDYPDPGAASEDLRWQSGATSDREIGTAVADVTCKTRTNTAGTMLAVEAAYQRRALDEHADELDAIKTLLQTEFVNAGKVIAGSGR</sequence>
<feature type="chain" id="PRO_5037655838" evidence="1">
    <location>
        <begin position="22"/>
        <end position="298"/>
    </location>
</feature>
<dbReference type="AlphaFoldDB" id="A0A919M8J8"/>
<proteinExistence type="predicted"/>
<dbReference type="EMBL" id="BOMM01000016">
    <property type="protein sequence ID" value="GIE10546.1"/>
    <property type="molecule type" value="Genomic_DNA"/>
</dbReference>
<evidence type="ECO:0000313" key="2">
    <source>
        <dbReference type="EMBL" id="GIE10546.1"/>
    </source>
</evidence>
<dbReference type="PROSITE" id="PS51257">
    <property type="entry name" value="PROKAR_LIPOPROTEIN"/>
    <property type="match status" value="1"/>
</dbReference>
<feature type="signal peptide" evidence="1">
    <location>
        <begin position="1"/>
        <end position="21"/>
    </location>
</feature>
<organism evidence="2 3">
    <name type="scientific">Paractinoplanes ferrugineus</name>
    <dbReference type="NCBI Taxonomy" id="113564"/>
    <lineage>
        <taxon>Bacteria</taxon>
        <taxon>Bacillati</taxon>
        <taxon>Actinomycetota</taxon>
        <taxon>Actinomycetes</taxon>
        <taxon>Micromonosporales</taxon>
        <taxon>Micromonosporaceae</taxon>
        <taxon>Paractinoplanes</taxon>
    </lineage>
</organism>
<protein>
    <submittedName>
        <fullName evidence="2">Uncharacterized protein</fullName>
    </submittedName>
</protein>
<evidence type="ECO:0000313" key="3">
    <source>
        <dbReference type="Proteomes" id="UP000598174"/>
    </source>
</evidence>
<keyword evidence="1" id="KW-0732">Signal</keyword>
<comment type="caution">
    <text evidence="2">The sequence shown here is derived from an EMBL/GenBank/DDBJ whole genome shotgun (WGS) entry which is preliminary data.</text>
</comment>